<protein>
    <submittedName>
        <fullName evidence="2">Type II toxin-antitoxin system VapC family toxin</fullName>
    </submittedName>
</protein>
<dbReference type="EMBL" id="VZPE01000015">
    <property type="protein sequence ID" value="KAB0565892.1"/>
    <property type="molecule type" value="Genomic_DNA"/>
</dbReference>
<dbReference type="PANTHER" id="PTHR36173">
    <property type="entry name" value="RIBONUCLEASE VAPC16-RELATED"/>
    <property type="match status" value="1"/>
</dbReference>
<dbReference type="Pfam" id="PF01850">
    <property type="entry name" value="PIN"/>
    <property type="match status" value="1"/>
</dbReference>
<dbReference type="InterPro" id="IPR002716">
    <property type="entry name" value="PIN_dom"/>
</dbReference>
<evidence type="ECO:0000259" key="1">
    <source>
        <dbReference type="Pfam" id="PF01850"/>
    </source>
</evidence>
<comment type="caution">
    <text evidence="2">The sequence shown here is derived from an EMBL/GenBank/DDBJ whole genome shotgun (WGS) entry which is preliminary data.</text>
</comment>
<feature type="domain" description="PIN" evidence="1">
    <location>
        <begin position="4"/>
        <end position="121"/>
    </location>
</feature>
<dbReference type="InterPro" id="IPR041705">
    <property type="entry name" value="PIN_Sll0205"/>
</dbReference>
<name>A0A643ETG3_9HYPH</name>
<dbReference type="Gene3D" id="3.40.50.1010">
    <property type="entry name" value="5'-nuclease"/>
    <property type="match status" value="1"/>
</dbReference>
<dbReference type="InterPro" id="IPR029060">
    <property type="entry name" value="PIN-like_dom_sf"/>
</dbReference>
<gene>
    <name evidence="2" type="ORF">F7Q93_22805</name>
</gene>
<dbReference type="InterPro" id="IPR052919">
    <property type="entry name" value="TA_system_RNase"/>
</dbReference>
<accession>A0A643ETG3</accession>
<dbReference type="SUPFAM" id="SSF88723">
    <property type="entry name" value="PIN domain-like"/>
    <property type="match status" value="1"/>
</dbReference>
<dbReference type="PANTHER" id="PTHR36173:SF1">
    <property type="entry name" value="RIBONUCLEASE VAPC22"/>
    <property type="match status" value="1"/>
</dbReference>
<dbReference type="CDD" id="cd09872">
    <property type="entry name" value="PIN_Sll0205-like"/>
    <property type="match status" value="1"/>
</dbReference>
<evidence type="ECO:0000313" key="2">
    <source>
        <dbReference type="EMBL" id="KAB0565892.1"/>
    </source>
</evidence>
<proteinExistence type="predicted"/>
<dbReference type="RefSeq" id="WP_128095006.1">
    <property type="nucleotide sequence ID" value="NZ_JBHEEN010000017.1"/>
</dbReference>
<reference evidence="2" key="1">
    <citation type="submission" date="2019-09" db="EMBL/GenBank/DDBJ databases">
        <title>Draft genome sequences of 48 bacterial type strains from the CCUG.</title>
        <authorList>
            <person name="Tunovic T."/>
            <person name="Pineiro-Iglesias B."/>
            <person name="Unosson C."/>
            <person name="Inganas E."/>
            <person name="Ohlen M."/>
            <person name="Cardew S."/>
            <person name="Jensie-Markopoulos S."/>
            <person name="Salva-Serra F."/>
            <person name="Jaen-Luchoro D."/>
            <person name="Karlsson R."/>
            <person name="Svensson-Stadler L."/>
            <person name="Chun J."/>
            <person name="Moore E."/>
        </authorList>
    </citation>
    <scope>NUCLEOTIDE SEQUENCE</scope>
    <source>
        <strain evidence="2">CCUG 50899</strain>
    </source>
</reference>
<organism evidence="2">
    <name type="scientific">Brucella pituitosa</name>
    <dbReference type="NCBI Taxonomy" id="571256"/>
    <lineage>
        <taxon>Bacteria</taxon>
        <taxon>Pseudomonadati</taxon>
        <taxon>Pseudomonadota</taxon>
        <taxon>Alphaproteobacteria</taxon>
        <taxon>Hyphomicrobiales</taxon>
        <taxon>Brucellaceae</taxon>
        <taxon>Brucella/Ochrobactrum group</taxon>
        <taxon>Brucella</taxon>
    </lineage>
</organism>
<sequence length="133" mass="14669">MKHILLDTHTWTWSLTADARLSVIATEAIEQAETVSISAISLFEIGQKVRLGKWPEMEPFLPRLVGLADEQGGRLVEVSAEASLLAATLEWAHRDPFDRFIAATAITRGLKLVSADTAFDALVSEPSWPGRVW</sequence>
<dbReference type="AlphaFoldDB" id="A0A643ETG3"/>